<protein>
    <submittedName>
        <fullName evidence="2">Uncharacterized protein</fullName>
    </submittedName>
</protein>
<feature type="compositionally biased region" description="Basic residues" evidence="1">
    <location>
        <begin position="18"/>
        <end position="27"/>
    </location>
</feature>
<name>A0A423UBI7_PENVA</name>
<sequence>MPRWFSSLSSCPSSSKSIRSKRAKPRLVRGSTNSATNPKRHRIGYETLRLKSQRQRGEGSPPKQARPLAREEPRRCRPLPPTRQPKGPKPVWEVSYSVFLVTLQPDLKADRVDHEAAS</sequence>
<organism evidence="2 3">
    <name type="scientific">Penaeus vannamei</name>
    <name type="common">Whiteleg shrimp</name>
    <name type="synonym">Litopenaeus vannamei</name>
    <dbReference type="NCBI Taxonomy" id="6689"/>
    <lineage>
        <taxon>Eukaryota</taxon>
        <taxon>Metazoa</taxon>
        <taxon>Ecdysozoa</taxon>
        <taxon>Arthropoda</taxon>
        <taxon>Crustacea</taxon>
        <taxon>Multicrustacea</taxon>
        <taxon>Malacostraca</taxon>
        <taxon>Eumalacostraca</taxon>
        <taxon>Eucarida</taxon>
        <taxon>Decapoda</taxon>
        <taxon>Dendrobranchiata</taxon>
        <taxon>Penaeoidea</taxon>
        <taxon>Penaeidae</taxon>
        <taxon>Penaeus</taxon>
    </lineage>
</organism>
<keyword evidence="3" id="KW-1185">Reference proteome</keyword>
<dbReference type="EMBL" id="QCYY01000034">
    <property type="protein sequence ID" value="ROT86033.1"/>
    <property type="molecule type" value="Genomic_DNA"/>
</dbReference>
<dbReference type="Proteomes" id="UP000283509">
    <property type="component" value="Unassembled WGS sequence"/>
</dbReference>
<evidence type="ECO:0000313" key="2">
    <source>
        <dbReference type="EMBL" id="ROT86033.1"/>
    </source>
</evidence>
<gene>
    <name evidence="2" type="ORF">C7M84_018405</name>
</gene>
<comment type="caution">
    <text evidence="2">The sequence shown here is derived from an EMBL/GenBank/DDBJ whole genome shotgun (WGS) entry which is preliminary data.</text>
</comment>
<reference evidence="2 3" key="2">
    <citation type="submission" date="2019-01" db="EMBL/GenBank/DDBJ databases">
        <title>The decoding of complex shrimp genome reveals the adaptation for benthos swimmer, frequently molting mechanism and breeding impact on genome.</title>
        <authorList>
            <person name="Sun Y."/>
            <person name="Gao Y."/>
            <person name="Yu Y."/>
        </authorList>
    </citation>
    <scope>NUCLEOTIDE SEQUENCE [LARGE SCALE GENOMIC DNA]</scope>
    <source>
        <tissue evidence="2">Muscle</tissue>
    </source>
</reference>
<evidence type="ECO:0000256" key="1">
    <source>
        <dbReference type="SAM" id="MobiDB-lite"/>
    </source>
</evidence>
<evidence type="ECO:0000313" key="3">
    <source>
        <dbReference type="Proteomes" id="UP000283509"/>
    </source>
</evidence>
<accession>A0A423UBI7</accession>
<dbReference type="AlphaFoldDB" id="A0A423UBI7"/>
<proteinExistence type="predicted"/>
<feature type="compositionally biased region" description="Low complexity" evidence="1">
    <location>
        <begin position="1"/>
        <end position="17"/>
    </location>
</feature>
<feature type="region of interest" description="Disordered" evidence="1">
    <location>
        <begin position="1"/>
        <end position="90"/>
    </location>
</feature>
<reference evidence="2 3" key="1">
    <citation type="submission" date="2018-04" db="EMBL/GenBank/DDBJ databases">
        <authorList>
            <person name="Zhang X."/>
            <person name="Yuan J."/>
            <person name="Li F."/>
            <person name="Xiang J."/>
        </authorList>
    </citation>
    <scope>NUCLEOTIDE SEQUENCE [LARGE SCALE GENOMIC DNA]</scope>
    <source>
        <tissue evidence="2">Muscle</tissue>
    </source>
</reference>